<gene>
    <name evidence="2" type="ORF">H0G86_009681</name>
</gene>
<reference evidence="2 3" key="1">
    <citation type="journal article" date="2021" name="BMC Genomics">
        <title>Telomere-to-telomere genome assembly of asparaginase-producing Trichoderma simmonsii.</title>
        <authorList>
            <person name="Chung D."/>
            <person name="Kwon Y.M."/>
            <person name="Yang Y."/>
        </authorList>
    </citation>
    <scope>NUCLEOTIDE SEQUENCE [LARGE SCALE GENOMIC DNA]</scope>
    <source>
        <strain evidence="2 3">GH-Sj1</strain>
    </source>
</reference>
<organism evidence="2 3">
    <name type="scientific">Trichoderma simmonsii</name>
    <dbReference type="NCBI Taxonomy" id="1491479"/>
    <lineage>
        <taxon>Eukaryota</taxon>
        <taxon>Fungi</taxon>
        <taxon>Dikarya</taxon>
        <taxon>Ascomycota</taxon>
        <taxon>Pezizomycotina</taxon>
        <taxon>Sordariomycetes</taxon>
        <taxon>Hypocreomycetidae</taxon>
        <taxon>Hypocreales</taxon>
        <taxon>Hypocreaceae</taxon>
        <taxon>Trichoderma</taxon>
    </lineage>
</organism>
<feature type="compositionally biased region" description="Basic residues" evidence="1">
    <location>
        <begin position="559"/>
        <end position="568"/>
    </location>
</feature>
<dbReference type="AlphaFoldDB" id="A0A8G0LIJ6"/>
<proteinExistence type="predicted"/>
<name>A0A8G0LIJ6_9HYPO</name>
<feature type="region of interest" description="Disordered" evidence="1">
    <location>
        <begin position="464"/>
        <end position="576"/>
    </location>
</feature>
<sequence>MSRSSVADPLPVITPLECPQPEATIDSLRRCFLEACLVPTTHKTIHDFYHTLIAGIFRFVGSDTQEYRQCLNVCVNHCKTTSVFRADSWNSWGGFAALLTRMEKVERLTRHTGMLHCISAPTLVVAIAVQQVILHDKIRENDKITRFFKDFDCYKKAATAIYYYDMNYRQEILTLDQVWNITPFAIQVPPNQTIDQLKARTVSQKIPTPRLQGSSEVITLDDEQIPVKRESSVASQALVIREQRREKAMPAPAQVQVPMQMPMAMTMPMTMTVPAQMTVPTPMSVPTPTSIPTLMPSMVRETLKEVFRGDMMTKLQPLLDRLKSENWNGIIQRDIMGVLTEKNVRVLPSLAKNTLYLWADRSQNAELKSWLAQAQDDVDVFQWTERYVEPVPSAWTNPQSAHVLFHDLDAMIMGIPQLTIRGPIQAKMNMLRGIFDQQEKIHKDEMLHRVDNLQSDIAKLHVQMAESKQAEGQATSKSAEQGDDTEESDEDVVVIEEDEDADEGSKKKKNKKRKMEEKVPKKAKKRKVEEKASKKATKKGEKNKKKVATTATKKEKLREKRQKRKKPRLYQETELD</sequence>
<evidence type="ECO:0000313" key="2">
    <source>
        <dbReference type="EMBL" id="QYT02687.1"/>
    </source>
</evidence>
<protein>
    <submittedName>
        <fullName evidence="2">Uncharacterized protein</fullName>
    </submittedName>
</protein>
<feature type="compositionally biased region" description="Basic residues" evidence="1">
    <location>
        <begin position="534"/>
        <end position="547"/>
    </location>
</feature>
<dbReference type="Proteomes" id="UP000826661">
    <property type="component" value="Chromosome V"/>
</dbReference>
<accession>A0A8G0LIJ6</accession>
<feature type="compositionally biased region" description="Acidic residues" evidence="1">
    <location>
        <begin position="481"/>
        <end position="502"/>
    </location>
</feature>
<evidence type="ECO:0000256" key="1">
    <source>
        <dbReference type="SAM" id="MobiDB-lite"/>
    </source>
</evidence>
<dbReference type="EMBL" id="CP075868">
    <property type="protein sequence ID" value="QYT02687.1"/>
    <property type="molecule type" value="Genomic_DNA"/>
</dbReference>
<feature type="compositionally biased region" description="Polar residues" evidence="1">
    <location>
        <begin position="470"/>
        <end position="479"/>
    </location>
</feature>
<evidence type="ECO:0000313" key="3">
    <source>
        <dbReference type="Proteomes" id="UP000826661"/>
    </source>
</evidence>
<keyword evidence="3" id="KW-1185">Reference proteome</keyword>